<accession>A0ABX2HBM0</accession>
<comment type="caution">
    <text evidence="1">The sequence shown here is derived from an EMBL/GenBank/DDBJ whole genome shotgun (WGS) entry which is preliminary data.</text>
</comment>
<dbReference type="Proteomes" id="UP001644719">
    <property type="component" value="Unassembled WGS sequence"/>
</dbReference>
<proteinExistence type="predicted"/>
<dbReference type="EMBL" id="JAAITS010000051">
    <property type="protein sequence ID" value="NSG86847.1"/>
    <property type="molecule type" value="Genomic_DNA"/>
</dbReference>
<keyword evidence="2" id="KW-1185">Reference proteome</keyword>
<organism evidence="1 2">
    <name type="scientific">Blautia faecis</name>
    <dbReference type="NCBI Taxonomy" id="871665"/>
    <lineage>
        <taxon>Bacteria</taxon>
        <taxon>Bacillati</taxon>
        <taxon>Bacillota</taxon>
        <taxon>Clostridia</taxon>
        <taxon>Lachnospirales</taxon>
        <taxon>Lachnospiraceae</taxon>
        <taxon>Blautia</taxon>
    </lineage>
</organism>
<evidence type="ECO:0000313" key="2">
    <source>
        <dbReference type="Proteomes" id="UP001644719"/>
    </source>
</evidence>
<gene>
    <name evidence="1" type="ORF">G5B17_15865</name>
</gene>
<protein>
    <recommendedName>
        <fullName evidence="3">Transposase (putative) YhgA-like domain-containing protein</fullName>
    </recommendedName>
</protein>
<evidence type="ECO:0008006" key="3">
    <source>
        <dbReference type="Google" id="ProtNLM"/>
    </source>
</evidence>
<sequence>MKKIQLLNLKEGAEINFSANTQNHTNEESDHYMKQTVKASVFEDLFSNKEYLLQLYQALHPEDTTVLESDLEYVTLQQVMANNPYNDLGFKVGSRLMILVEAQSTWTENIIVRCIMYLAQTWKDYFISSKQSVYASTKLEFPEPELYVLYTGSKTISKTEISLSEEFFAGKPIAIDAKVKVLITGKNNDIITQYVLFTKVIDEQRNLYKNNTQTAITETIRICKDKNILKEYLENHEKEVIDIMVTLYSQEEVLRDYVTSEKFTSEVKGIVELSQELGRSFADTVSYVAKKCNVSKDIAERKVNSFWN</sequence>
<name>A0ABX2HBM0_9FIRM</name>
<evidence type="ECO:0000313" key="1">
    <source>
        <dbReference type="EMBL" id="NSG86847.1"/>
    </source>
</evidence>
<dbReference type="RefSeq" id="WP_117854342.1">
    <property type="nucleotide sequence ID" value="NZ_JAAIPU010000023.1"/>
</dbReference>
<reference evidence="1 2" key="1">
    <citation type="journal article" date="2020" name="Cell Host Microbe">
        <title>Functional and Genomic Variation between Human-Derived Isolates of Lachnospiraceae Reveals Inter- and Intra-Species Diversity.</title>
        <authorList>
            <person name="Sorbara M.T."/>
            <person name="Littmann E.R."/>
            <person name="Fontana E."/>
            <person name="Moody T.U."/>
            <person name="Kohout C.E."/>
            <person name="Gjonbalaj M."/>
            <person name="Eaton V."/>
            <person name="Seok R."/>
            <person name="Leiner I.M."/>
            <person name="Pamer E.G."/>
        </authorList>
    </citation>
    <scope>NUCLEOTIDE SEQUENCE [LARGE SCALE GENOMIC DNA]</scope>
    <source>
        <strain evidence="1 2">MSK.17.74</strain>
    </source>
</reference>